<proteinExistence type="predicted"/>
<gene>
    <name evidence="1" type="ORF">DM02DRAFT_500692</name>
</gene>
<dbReference type="EMBL" id="KZ805335">
    <property type="protein sequence ID" value="PVI03103.1"/>
    <property type="molecule type" value="Genomic_DNA"/>
</dbReference>
<protein>
    <submittedName>
        <fullName evidence="1">Uncharacterized protein</fullName>
    </submittedName>
</protein>
<name>A0A2V1DXN3_9PLEO</name>
<feature type="non-terminal residue" evidence="1">
    <location>
        <position position="109"/>
    </location>
</feature>
<evidence type="ECO:0000313" key="2">
    <source>
        <dbReference type="Proteomes" id="UP000244855"/>
    </source>
</evidence>
<dbReference type="AlphaFoldDB" id="A0A2V1DXN3"/>
<dbReference type="Pfam" id="PF20174">
    <property type="entry name" value="DUF6540"/>
    <property type="match status" value="1"/>
</dbReference>
<dbReference type="Proteomes" id="UP000244855">
    <property type="component" value="Unassembled WGS sequence"/>
</dbReference>
<dbReference type="STRING" id="97972.A0A2V1DXN3"/>
<organism evidence="1 2">
    <name type="scientific">Periconia macrospinosa</name>
    <dbReference type="NCBI Taxonomy" id="97972"/>
    <lineage>
        <taxon>Eukaryota</taxon>
        <taxon>Fungi</taxon>
        <taxon>Dikarya</taxon>
        <taxon>Ascomycota</taxon>
        <taxon>Pezizomycotina</taxon>
        <taxon>Dothideomycetes</taxon>
        <taxon>Pleosporomycetidae</taxon>
        <taxon>Pleosporales</taxon>
        <taxon>Massarineae</taxon>
        <taxon>Periconiaceae</taxon>
        <taxon>Periconia</taxon>
    </lineage>
</organism>
<keyword evidence="2" id="KW-1185">Reference proteome</keyword>
<sequence length="109" mass="12297">MPHPVYLLSELGAPRNHHAIFVETNADSSGYMYQVTGNIQTGMAFGHRETEKPEDSPLFIEKSPIGTAAEGDYEKIREIVETIAPPGKQFDGPRRLDEKVPIRRCQEWT</sequence>
<dbReference type="OrthoDB" id="3783332at2759"/>
<accession>A0A2V1DXN3</accession>
<reference evidence="1 2" key="1">
    <citation type="journal article" date="2018" name="Sci. Rep.">
        <title>Comparative genomics provides insights into the lifestyle and reveals functional heterogeneity of dark septate endophytic fungi.</title>
        <authorList>
            <person name="Knapp D.G."/>
            <person name="Nemeth J.B."/>
            <person name="Barry K."/>
            <person name="Hainaut M."/>
            <person name="Henrissat B."/>
            <person name="Johnson J."/>
            <person name="Kuo A."/>
            <person name="Lim J.H.P."/>
            <person name="Lipzen A."/>
            <person name="Nolan M."/>
            <person name="Ohm R.A."/>
            <person name="Tamas L."/>
            <person name="Grigoriev I.V."/>
            <person name="Spatafora J.W."/>
            <person name="Nagy L.G."/>
            <person name="Kovacs G.M."/>
        </authorList>
    </citation>
    <scope>NUCLEOTIDE SEQUENCE [LARGE SCALE GENOMIC DNA]</scope>
    <source>
        <strain evidence="1 2">DSE2036</strain>
    </source>
</reference>
<evidence type="ECO:0000313" key="1">
    <source>
        <dbReference type="EMBL" id="PVI03103.1"/>
    </source>
</evidence>
<dbReference type="InterPro" id="IPR046670">
    <property type="entry name" value="DUF6540"/>
</dbReference>